<accession>A0ABT2TUI9</accession>
<dbReference type="RefSeq" id="WP_262582753.1">
    <property type="nucleotide sequence ID" value="NZ_JAOQJL010000014.1"/>
</dbReference>
<organism evidence="1 2">
    <name type="scientific">Blautia ammoniilytica</name>
    <dbReference type="NCBI Taxonomy" id="2981782"/>
    <lineage>
        <taxon>Bacteria</taxon>
        <taxon>Bacillati</taxon>
        <taxon>Bacillota</taxon>
        <taxon>Clostridia</taxon>
        <taxon>Lachnospirales</taxon>
        <taxon>Lachnospiraceae</taxon>
        <taxon>Blautia</taxon>
    </lineage>
</organism>
<protein>
    <recommendedName>
        <fullName evidence="3">Bacteriocin</fullName>
    </recommendedName>
</protein>
<evidence type="ECO:0008006" key="3">
    <source>
        <dbReference type="Google" id="ProtNLM"/>
    </source>
</evidence>
<gene>
    <name evidence="1" type="ORF">OCV61_08540</name>
</gene>
<reference evidence="1 2" key="1">
    <citation type="journal article" date="2021" name="ISME Commun">
        <title>Automated analysis of genomic sequences facilitates high-throughput and comprehensive description of bacteria.</title>
        <authorList>
            <person name="Hitch T.C.A."/>
        </authorList>
    </citation>
    <scope>NUCLEOTIDE SEQUENCE [LARGE SCALE GENOMIC DNA]</scope>
    <source>
        <strain evidence="1 2">Sanger_23</strain>
    </source>
</reference>
<sequence>MMKINKIQNTNLNLKVRGQGCADDCTEKKVWVGKLDGNTQGCVYYDTAYTPKTTTWW</sequence>
<evidence type="ECO:0000313" key="2">
    <source>
        <dbReference type="Proteomes" id="UP001652409"/>
    </source>
</evidence>
<proteinExistence type="predicted"/>
<dbReference type="EMBL" id="JAOQJL010000014">
    <property type="protein sequence ID" value="MCU6765461.1"/>
    <property type="molecule type" value="Genomic_DNA"/>
</dbReference>
<keyword evidence="2" id="KW-1185">Reference proteome</keyword>
<dbReference type="Proteomes" id="UP001652409">
    <property type="component" value="Unassembled WGS sequence"/>
</dbReference>
<evidence type="ECO:0000313" key="1">
    <source>
        <dbReference type="EMBL" id="MCU6765461.1"/>
    </source>
</evidence>
<comment type="caution">
    <text evidence="1">The sequence shown here is derived from an EMBL/GenBank/DDBJ whole genome shotgun (WGS) entry which is preliminary data.</text>
</comment>
<name>A0ABT2TUI9_9FIRM</name>